<evidence type="ECO:0000256" key="1">
    <source>
        <dbReference type="SAM" id="SignalP"/>
    </source>
</evidence>
<evidence type="ECO:0000313" key="2">
    <source>
        <dbReference type="EMBL" id="MCE0742663.1"/>
    </source>
</evidence>
<accession>A0ABS8VTU3</accession>
<evidence type="ECO:0000313" key="3">
    <source>
        <dbReference type="Proteomes" id="UP001521074"/>
    </source>
</evidence>
<keyword evidence="1" id="KW-0732">Signal</keyword>
<protein>
    <recommendedName>
        <fullName evidence="4">Lipoprotein</fullName>
    </recommendedName>
</protein>
<dbReference type="Proteomes" id="UP001521074">
    <property type="component" value="Unassembled WGS sequence"/>
</dbReference>
<comment type="caution">
    <text evidence="2">The sequence shown here is derived from an EMBL/GenBank/DDBJ whole genome shotgun (WGS) entry which is preliminary data.</text>
</comment>
<feature type="chain" id="PRO_5047055225" description="Lipoprotein" evidence="1">
    <location>
        <begin position="25"/>
        <end position="145"/>
    </location>
</feature>
<dbReference type="RefSeq" id="WP_232876219.1">
    <property type="nucleotide sequence ID" value="NZ_JAJSOJ010000006.1"/>
</dbReference>
<feature type="signal peptide" evidence="1">
    <location>
        <begin position="1"/>
        <end position="24"/>
    </location>
</feature>
<gene>
    <name evidence="2" type="ORF">LWC05_01960</name>
</gene>
<reference evidence="2 3" key="1">
    <citation type="submission" date="2021-12" db="EMBL/GenBank/DDBJ databases">
        <title>Genome sequence of Acetobacter sicerae DmPark20a_162.</title>
        <authorList>
            <person name="Chaston J.M."/>
        </authorList>
    </citation>
    <scope>NUCLEOTIDE SEQUENCE [LARGE SCALE GENOMIC DNA]</scope>
    <source>
        <strain evidence="2 3">DmPark20a_162</strain>
    </source>
</reference>
<proteinExistence type="predicted"/>
<name>A0ABS8VTU3_9PROT</name>
<organism evidence="2 3">
    <name type="scientific">Acetobacter sicerae</name>
    <dbReference type="NCBI Taxonomy" id="85325"/>
    <lineage>
        <taxon>Bacteria</taxon>
        <taxon>Pseudomonadati</taxon>
        <taxon>Pseudomonadota</taxon>
        <taxon>Alphaproteobacteria</taxon>
        <taxon>Acetobacterales</taxon>
        <taxon>Acetobacteraceae</taxon>
        <taxon>Acetobacter</taxon>
    </lineage>
</organism>
<dbReference type="EMBL" id="JAJSOJ010000006">
    <property type="protein sequence ID" value="MCE0742663.1"/>
    <property type="molecule type" value="Genomic_DNA"/>
</dbReference>
<dbReference type="PROSITE" id="PS51257">
    <property type="entry name" value="PROKAR_LIPOPROTEIN"/>
    <property type="match status" value="1"/>
</dbReference>
<evidence type="ECO:0008006" key="4">
    <source>
        <dbReference type="Google" id="ProtNLM"/>
    </source>
</evidence>
<keyword evidence="3" id="KW-1185">Reference proteome</keyword>
<sequence>MIIRRIGPSLTLASLMLVSLTACSGPTKEQRRQLDALVGKTEVDVVRAYGVPTRTFLANNHLFLAYIDNETQYYPGSMGWGWGWGGPGWGGMGGWGMGGGWGGMGGWGWGMDGGFPPSYYNSVCQTTFELSDGLVRGWTMRGDGC</sequence>